<feature type="binding site" evidence="15">
    <location>
        <position position="477"/>
    </location>
    <ligand>
        <name>IMP</name>
        <dbReference type="ChEBI" id="CHEBI:58053"/>
    </ligand>
</feature>
<dbReference type="PROSITE" id="PS51371">
    <property type="entry name" value="CBS"/>
    <property type="match status" value="2"/>
</dbReference>
<feature type="binding site" evidence="15">
    <location>
        <begin position="386"/>
        <end position="388"/>
    </location>
    <ligand>
        <name>IMP</name>
        <dbReference type="ChEBI" id="CHEBI:58053"/>
    </ligand>
</feature>
<name>A0AAN8EBK8_9EURO</name>
<feature type="binding site" evidence="15 16">
    <location>
        <begin position="346"/>
        <end position="348"/>
    </location>
    <ligand>
        <name>NAD(+)</name>
        <dbReference type="ChEBI" id="CHEBI:57540"/>
    </ligand>
</feature>
<feature type="binding site" description="in other chain" evidence="15 17">
    <location>
        <position position="350"/>
    </location>
    <ligand>
        <name>K(+)</name>
        <dbReference type="ChEBI" id="CHEBI:29103"/>
        <note>ligand shared between two tetrameric partners</note>
    </ligand>
</feature>
<evidence type="ECO:0000256" key="3">
    <source>
        <dbReference type="ARBA" id="ARBA00005502"/>
    </source>
</evidence>
<evidence type="ECO:0000256" key="17">
    <source>
        <dbReference type="PIRSR" id="PIRSR000130-4"/>
    </source>
</evidence>
<evidence type="ECO:0000256" key="9">
    <source>
        <dbReference type="ARBA" id="ARBA00023002"/>
    </source>
</evidence>
<sequence>MPILNGDASGSSAPLLAVGKPMDHTKALEILEKDYESRDGLSVHELIDSKKHGALTYNDFLVLPGYIGFAASSVTLDSPITKRISLKTPLLSSPMDTVTEDKMAIYMALLGGLGIIHHNCSADEQAEMVRKVKRFENGFISEPIVLSPETTVGEAKDLKEQWGFGGFPVTENGKLKSKLIGIITTRDIQFHHDSYAKVTEVMSSDLVTATQGTTLEEANEVLRKSKKGKLPIVDSEGNLVSLVSRSDLMKNLHYPLASKLPHSKQLISAAAIGTRPEDKSRLQKLVDAGLDIVVLDSSQGNSMFQIEMIKYIKETYPGIDVIGGNVVTREQAAALIAAGVDGLRIGMGSGSACITQEVMAVGRPQASAVFSVSAFAAKFGVPCIADGGIQNVGHIVKGLAMGASTVMMGGLLAGTTESPGEYFVSSEGKLVKAYRGMGSIAAMEDKRAGGGNAKNAKAASAGTARYFSESASVLVAQGVSGSVADRGSITKFVPYLLAGLQHSLQDMGETSLKDLRQHTREGKVRFELRTVSAMAEGNVHGLHSYEKKLYS</sequence>
<evidence type="ECO:0000256" key="10">
    <source>
        <dbReference type="ARBA" id="ARBA00023027"/>
    </source>
</evidence>
<feature type="binding site" description="in other chain" evidence="15 17">
    <location>
        <position position="348"/>
    </location>
    <ligand>
        <name>K(+)</name>
        <dbReference type="ChEBI" id="CHEBI:29103"/>
        <note>ligand shared between two tetrameric partners</note>
    </ligand>
</feature>
<feature type="active site" description="Thioimidate intermediate" evidence="15">
    <location>
        <position position="353"/>
    </location>
</feature>
<keyword evidence="23" id="KW-1185">Reference proteome</keyword>
<dbReference type="GO" id="GO:0003938">
    <property type="term" value="F:IMP dehydrogenase activity"/>
    <property type="evidence" value="ECO:0007669"/>
    <property type="project" value="UniProtKB-UniRule"/>
</dbReference>
<dbReference type="SMART" id="SM01240">
    <property type="entry name" value="IMPDH"/>
    <property type="match status" value="1"/>
</dbReference>
<dbReference type="NCBIfam" id="TIGR01302">
    <property type="entry name" value="IMP_dehydrog"/>
    <property type="match status" value="1"/>
</dbReference>
<keyword evidence="5 15" id="KW-0479">Metal-binding</keyword>
<comment type="caution">
    <text evidence="22">The sequence shown here is derived from an EMBL/GenBank/DDBJ whole genome shotgun (WGS) entry which is preliminary data.</text>
</comment>
<dbReference type="InterPro" id="IPR005990">
    <property type="entry name" value="IMP_DH"/>
</dbReference>
<comment type="function">
    <text evidence="13">Catalyzes the conversion of inosine 5'-phosphate (IMP) to xanthosine 5'-phosphate (XMP), the first committed and rate-limiting step in the de novo synthesis of guanine nucleotides, and therefore plays an important role in the regulation of cell growth. Part of the gene cluster that mediates the biosynthesis of mycophenolic acid (MPA), the first isolated antibiotic natural product in the world. Does not play a role in the biosynthesis of MPA, but is involved in self resistance to MPA, since MPA acts as an inhibitor of IMP dehydrogenases.</text>
</comment>
<proteinExistence type="inferred from homology"/>
<reference evidence="22 23" key="1">
    <citation type="submission" date="2022-12" db="EMBL/GenBank/DDBJ databases">
        <title>Genomic features and morphological characterization of a novel Knufia sp. strain isolated from spacecraft assembly facility.</title>
        <authorList>
            <person name="Teixeira M."/>
            <person name="Chander A.M."/>
            <person name="Stajich J.E."/>
            <person name="Venkateswaran K."/>
        </authorList>
    </citation>
    <scope>NUCLEOTIDE SEQUENCE [LARGE SCALE GENOMIC DNA]</scope>
    <source>
        <strain evidence="22 23">FJI-L2-BK-P2</strain>
    </source>
</reference>
<dbReference type="GO" id="GO:0005737">
    <property type="term" value="C:cytoplasm"/>
    <property type="evidence" value="ECO:0007669"/>
    <property type="project" value="UniProtKB-SubCell"/>
</dbReference>
<feature type="binding site" evidence="15 16">
    <location>
        <begin position="296"/>
        <end position="298"/>
    </location>
    <ligand>
        <name>NAD(+)</name>
        <dbReference type="ChEBI" id="CHEBI:57540"/>
    </ligand>
</feature>
<comment type="cofactor">
    <cofactor evidence="1 15">
        <name>K(+)</name>
        <dbReference type="ChEBI" id="CHEBI:29103"/>
    </cofactor>
</comment>
<comment type="caution">
    <text evidence="15">Lacks conserved residue(s) required for the propagation of feature annotation.</text>
</comment>
<dbReference type="EC" id="1.1.1.205" evidence="15 20"/>
<comment type="similarity">
    <text evidence="3 15 19">Belongs to the IMPDH/GMPR family.</text>
</comment>
<evidence type="ECO:0000256" key="6">
    <source>
        <dbReference type="ARBA" id="ARBA00022749"/>
    </source>
</evidence>
<feature type="domain" description="CBS" evidence="21">
    <location>
        <begin position="139"/>
        <end position="200"/>
    </location>
</feature>
<evidence type="ECO:0000256" key="19">
    <source>
        <dbReference type="RuleBase" id="RU003927"/>
    </source>
</evidence>
<dbReference type="InterPro" id="IPR001093">
    <property type="entry name" value="IMP_DH_GMPRt"/>
</dbReference>
<keyword evidence="4 15" id="KW-0963">Cytoplasm</keyword>
<dbReference type="SUPFAM" id="SSF54631">
    <property type="entry name" value="CBS-domain pair"/>
    <property type="match status" value="1"/>
</dbReference>
<keyword evidence="9 15" id="KW-0560">Oxidoreductase</keyword>
<evidence type="ECO:0000313" key="23">
    <source>
        <dbReference type="Proteomes" id="UP001316803"/>
    </source>
</evidence>
<organism evidence="22 23">
    <name type="scientific">Knufia fluminis</name>
    <dbReference type="NCBI Taxonomy" id="191047"/>
    <lineage>
        <taxon>Eukaryota</taxon>
        <taxon>Fungi</taxon>
        <taxon>Dikarya</taxon>
        <taxon>Ascomycota</taxon>
        <taxon>Pezizomycotina</taxon>
        <taxon>Eurotiomycetes</taxon>
        <taxon>Chaetothyriomycetidae</taxon>
        <taxon>Chaetothyriales</taxon>
        <taxon>Trichomeriaceae</taxon>
        <taxon>Knufia</taxon>
    </lineage>
</organism>
<evidence type="ECO:0000256" key="2">
    <source>
        <dbReference type="ARBA" id="ARBA00004496"/>
    </source>
</evidence>
<comment type="pathway">
    <text evidence="15 20">Purine metabolism; XMP biosynthesis via de novo pathway; XMP from IMP: step 1/1.</text>
</comment>
<feature type="binding site" evidence="15">
    <location>
        <position position="351"/>
    </location>
    <ligand>
        <name>IMP</name>
        <dbReference type="ChEBI" id="CHEBI:58053"/>
    </ligand>
</feature>
<evidence type="ECO:0000256" key="8">
    <source>
        <dbReference type="ARBA" id="ARBA00022958"/>
    </source>
</evidence>
<evidence type="ECO:0000313" key="22">
    <source>
        <dbReference type="EMBL" id="KAK5951539.1"/>
    </source>
</evidence>
<comment type="subcellular location">
    <subcellularLocation>
        <location evidence="2 15">Cytoplasm</location>
    </subcellularLocation>
</comment>
<dbReference type="FunFam" id="3.20.20.70:FF:000007">
    <property type="entry name" value="Chromosome 19 SCAF14664, whole genome shotgun sequence"/>
    <property type="match status" value="1"/>
</dbReference>
<evidence type="ECO:0000256" key="20">
    <source>
        <dbReference type="RuleBase" id="RU003928"/>
    </source>
</evidence>
<comment type="catalytic activity">
    <reaction evidence="12 15 20">
        <text>IMP + NAD(+) + H2O = XMP + NADH + H(+)</text>
        <dbReference type="Rhea" id="RHEA:11708"/>
        <dbReference type="ChEBI" id="CHEBI:15377"/>
        <dbReference type="ChEBI" id="CHEBI:15378"/>
        <dbReference type="ChEBI" id="CHEBI:57464"/>
        <dbReference type="ChEBI" id="CHEBI:57540"/>
        <dbReference type="ChEBI" id="CHEBI:57945"/>
        <dbReference type="ChEBI" id="CHEBI:58053"/>
        <dbReference type="EC" id="1.1.1.205"/>
    </reaction>
</comment>
<dbReference type="PANTHER" id="PTHR11911">
    <property type="entry name" value="INOSINE-5-MONOPHOSPHATE DEHYDROGENASE RELATED"/>
    <property type="match status" value="1"/>
</dbReference>
<evidence type="ECO:0000256" key="16">
    <source>
        <dbReference type="PIRSR" id="PIRSR000130-3"/>
    </source>
</evidence>
<dbReference type="CDD" id="cd00381">
    <property type="entry name" value="IMPDH"/>
    <property type="match status" value="1"/>
</dbReference>
<evidence type="ECO:0000256" key="12">
    <source>
        <dbReference type="ARBA" id="ARBA00048028"/>
    </source>
</evidence>
<evidence type="ECO:0000259" key="21">
    <source>
        <dbReference type="PROSITE" id="PS51371"/>
    </source>
</evidence>
<feature type="binding site" evidence="15">
    <location>
        <begin position="434"/>
        <end position="438"/>
    </location>
    <ligand>
        <name>IMP</name>
        <dbReference type="ChEBI" id="CHEBI:58053"/>
    </ligand>
</feature>
<dbReference type="Pfam" id="PF00478">
    <property type="entry name" value="IMPDH"/>
    <property type="match status" value="1"/>
</dbReference>
<evidence type="ECO:0000256" key="4">
    <source>
        <dbReference type="ARBA" id="ARBA00022490"/>
    </source>
</evidence>
<dbReference type="GO" id="GO:0006177">
    <property type="term" value="P:GMP biosynthetic process"/>
    <property type="evidence" value="ECO:0007669"/>
    <property type="project" value="UniProtKB-UniRule"/>
</dbReference>
<evidence type="ECO:0000256" key="7">
    <source>
        <dbReference type="ARBA" id="ARBA00022755"/>
    </source>
</evidence>
<evidence type="ECO:0000256" key="5">
    <source>
        <dbReference type="ARBA" id="ARBA00022723"/>
    </source>
</evidence>
<keyword evidence="8 15" id="KW-0630">Potassium</keyword>
<dbReference type="Gene3D" id="3.20.20.70">
    <property type="entry name" value="Aldolase class I"/>
    <property type="match status" value="1"/>
</dbReference>
<dbReference type="GO" id="GO:0046872">
    <property type="term" value="F:metal ion binding"/>
    <property type="evidence" value="ECO:0007669"/>
    <property type="project" value="UniProtKB-UniRule"/>
</dbReference>
<comment type="activity regulation">
    <text evidence="15">Mycophenolic acid (MPA) is a non-competitive inhibitor that prevents formation of the closed enzyme conformation by binding to the same site as the amobile flap. In contrast, mizoribine monophosphate (MZP) is a competitive inhibitor that induces the closed conformation. MPA is a potent inhibitor of mammalian IMPDHs but a poor inhibitor of the bacterial enzymes. MZP is a more potent inhibitor of bacterial IMPDH.</text>
</comment>
<accession>A0AAN8EBK8</accession>
<comment type="subunit">
    <text evidence="14">Homotetramer. Seems to be able to form heterotetramers composed from more than 1 of the 3 IMPDH gene products (IMD2-4).</text>
</comment>
<dbReference type="PIRSF" id="PIRSF000130">
    <property type="entry name" value="IMPDH"/>
    <property type="match status" value="1"/>
</dbReference>
<dbReference type="InterPro" id="IPR013785">
    <property type="entry name" value="Aldolase_TIM"/>
</dbReference>
<keyword evidence="6 15" id="KW-0332">GMP biosynthesis</keyword>
<dbReference type="InterPro" id="IPR000644">
    <property type="entry name" value="CBS_dom"/>
</dbReference>
<dbReference type="GO" id="GO:0006183">
    <property type="term" value="P:GTP biosynthetic process"/>
    <property type="evidence" value="ECO:0007669"/>
    <property type="project" value="TreeGrafter"/>
</dbReference>
<dbReference type="PANTHER" id="PTHR11911:SF111">
    <property type="entry name" value="INOSINE-5'-MONOPHOSPHATE DEHYDROGENASE"/>
    <property type="match status" value="1"/>
</dbReference>
<dbReference type="EMBL" id="JAKLMC020000020">
    <property type="protein sequence ID" value="KAK5951539.1"/>
    <property type="molecule type" value="Genomic_DNA"/>
</dbReference>
<feature type="binding site" description="in other chain" evidence="15 17">
    <location>
        <position position="353"/>
    </location>
    <ligand>
        <name>K(+)</name>
        <dbReference type="ChEBI" id="CHEBI:29103"/>
        <note>ligand shared between two tetrameric partners</note>
    </ligand>
</feature>
<gene>
    <name evidence="22" type="primary">IMD1</name>
    <name evidence="22" type="ORF">OHC33_007595</name>
</gene>
<dbReference type="HAMAP" id="MF_01964">
    <property type="entry name" value="IMPDH"/>
    <property type="match status" value="1"/>
</dbReference>
<dbReference type="PROSITE" id="PS00487">
    <property type="entry name" value="IMP_DH_GMP_RED"/>
    <property type="match status" value="1"/>
</dbReference>
<feature type="binding site" evidence="15">
    <location>
        <position position="532"/>
    </location>
    <ligand>
        <name>K(+)</name>
        <dbReference type="ChEBI" id="CHEBI:29103"/>
        <note>ligand shared between two tetrameric partners</note>
    </ligand>
</feature>
<evidence type="ECO:0000256" key="13">
    <source>
        <dbReference type="ARBA" id="ARBA00058020"/>
    </source>
</evidence>
<evidence type="ECO:0000256" key="1">
    <source>
        <dbReference type="ARBA" id="ARBA00001958"/>
    </source>
</evidence>
<keyword evidence="10 15" id="KW-0520">NAD</keyword>
<keyword evidence="11 18" id="KW-0129">CBS domain</keyword>
<dbReference type="InterPro" id="IPR015875">
    <property type="entry name" value="IMP_DH/GMP_Rdtase_CS"/>
</dbReference>
<dbReference type="SUPFAM" id="SSF51412">
    <property type="entry name" value="Inosine monophosphate dehydrogenase (IMPDH)"/>
    <property type="match status" value="1"/>
</dbReference>
<protein>
    <recommendedName>
        <fullName evidence="15 20">Inosine-5'-monophosphate dehydrogenase</fullName>
        <shortName evidence="15">IMP dehydrogenase</shortName>
        <shortName evidence="15">IMPD</shortName>
        <shortName evidence="15">IMPDH</shortName>
        <ecNumber evidence="15 20">1.1.1.205</ecNumber>
    </recommendedName>
</protein>
<evidence type="ECO:0000256" key="18">
    <source>
        <dbReference type="PROSITE-ProRule" id="PRU00703"/>
    </source>
</evidence>
<evidence type="ECO:0000256" key="14">
    <source>
        <dbReference type="ARBA" id="ARBA00062187"/>
    </source>
</evidence>
<dbReference type="CDD" id="cd04601">
    <property type="entry name" value="CBS_pair_IMPDH"/>
    <property type="match status" value="1"/>
</dbReference>
<feature type="domain" description="CBS" evidence="21">
    <location>
        <begin position="202"/>
        <end position="258"/>
    </location>
</feature>
<dbReference type="SMART" id="SM00116">
    <property type="entry name" value="CBS"/>
    <property type="match status" value="2"/>
</dbReference>
<feature type="active site" description="Proton acceptor" evidence="15">
    <location>
        <position position="465"/>
    </location>
</feature>
<dbReference type="Proteomes" id="UP001316803">
    <property type="component" value="Unassembled WGS sequence"/>
</dbReference>
<dbReference type="Pfam" id="PF00571">
    <property type="entry name" value="CBS"/>
    <property type="match status" value="2"/>
</dbReference>
<feature type="binding site" evidence="15">
    <location>
        <begin position="409"/>
        <end position="410"/>
    </location>
    <ligand>
        <name>IMP</name>
        <dbReference type="ChEBI" id="CHEBI:58053"/>
    </ligand>
</feature>
<keyword evidence="7 15" id="KW-0658">Purine biosynthesis</keyword>
<dbReference type="GO" id="GO:0000166">
    <property type="term" value="F:nucleotide binding"/>
    <property type="evidence" value="ECO:0007669"/>
    <property type="project" value="UniProtKB-UniRule"/>
</dbReference>
<evidence type="ECO:0000256" key="11">
    <source>
        <dbReference type="ARBA" id="ARBA00023122"/>
    </source>
</evidence>
<dbReference type="InterPro" id="IPR046342">
    <property type="entry name" value="CBS_dom_sf"/>
</dbReference>
<dbReference type="AlphaFoldDB" id="A0AAN8EBK8"/>
<evidence type="ECO:0000256" key="15">
    <source>
        <dbReference type="HAMAP-Rule" id="MF_03156"/>
    </source>
</evidence>